<organism evidence="2 3">
    <name type="scientific">Setaria viridis</name>
    <name type="common">Green bristlegrass</name>
    <name type="synonym">Setaria italica subsp. viridis</name>
    <dbReference type="NCBI Taxonomy" id="4556"/>
    <lineage>
        <taxon>Eukaryota</taxon>
        <taxon>Viridiplantae</taxon>
        <taxon>Streptophyta</taxon>
        <taxon>Embryophyta</taxon>
        <taxon>Tracheophyta</taxon>
        <taxon>Spermatophyta</taxon>
        <taxon>Magnoliopsida</taxon>
        <taxon>Liliopsida</taxon>
        <taxon>Poales</taxon>
        <taxon>Poaceae</taxon>
        <taxon>PACMAD clade</taxon>
        <taxon>Panicoideae</taxon>
        <taxon>Panicodae</taxon>
        <taxon>Paniceae</taxon>
        <taxon>Cenchrinae</taxon>
        <taxon>Setaria</taxon>
    </lineage>
</organism>
<dbReference type="Proteomes" id="UP000298652">
    <property type="component" value="Chromosome 2"/>
</dbReference>
<dbReference type="Gramene" id="TKW33251">
    <property type="protein sequence ID" value="TKW33251"/>
    <property type="gene ID" value="SEVIR_2G221233v2"/>
</dbReference>
<accession>A0A4U6VTL6</accession>
<dbReference type="EMBL" id="CM016553">
    <property type="protein sequence ID" value="TKW33251.1"/>
    <property type="molecule type" value="Genomic_DNA"/>
</dbReference>
<gene>
    <name evidence="2" type="ORF">SEVIR_2G221233v2</name>
</gene>
<feature type="compositionally biased region" description="Low complexity" evidence="1">
    <location>
        <begin position="94"/>
        <end position="106"/>
    </location>
</feature>
<feature type="compositionally biased region" description="Gly residues" evidence="1">
    <location>
        <begin position="43"/>
        <end position="52"/>
    </location>
</feature>
<feature type="compositionally biased region" description="Polar residues" evidence="1">
    <location>
        <begin position="1"/>
        <end position="12"/>
    </location>
</feature>
<dbReference type="AlphaFoldDB" id="A0A4U6VTL6"/>
<evidence type="ECO:0000313" key="2">
    <source>
        <dbReference type="EMBL" id="TKW33251.1"/>
    </source>
</evidence>
<evidence type="ECO:0000313" key="3">
    <source>
        <dbReference type="Proteomes" id="UP000298652"/>
    </source>
</evidence>
<feature type="region of interest" description="Disordered" evidence="1">
    <location>
        <begin position="1"/>
        <end position="74"/>
    </location>
</feature>
<feature type="compositionally biased region" description="Low complexity" evidence="1">
    <location>
        <begin position="53"/>
        <end position="64"/>
    </location>
</feature>
<sequence length="228" mass="24060">MPPTGSCATATSVAPRPRRAAAPGGRRDVLGSRSGWAASSDVDGGGDVGVGGELSDLDGAATLAAGGGGGVSGALAPRAAVELQPTLSLPLRRSCSASSAEGSPSPWDTQHQQRGEPAVDRRRGEHARGVRVKVARPRPASDEMQRPPPARRAYVRQRHHPQPVQEEALGSPPLKVGAPRVRAHLRPPRLRLAHPLAVFFVEHNFLPQVTTCARGTGEKIDVRVRKER</sequence>
<protein>
    <submittedName>
        <fullName evidence="2">Uncharacterized protein</fullName>
    </submittedName>
</protein>
<evidence type="ECO:0000256" key="1">
    <source>
        <dbReference type="SAM" id="MobiDB-lite"/>
    </source>
</evidence>
<proteinExistence type="predicted"/>
<keyword evidence="3" id="KW-1185">Reference proteome</keyword>
<feature type="compositionally biased region" description="Basic and acidic residues" evidence="1">
    <location>
        <begin position="111"/>
        <end position="128"/>
    </location>
</feature>
<name>A0A4U6VTL6_SETVI</name>
<reference evidence="2" key="1">
    <citation type="submission" date="2019-03" db="EMBL/GenBank/DDBJ databases">
        <title>WGS assembly of Setaria viridis.</title>
        <authorList>
            <person name="Huang P."/>
            <person name="Jenkins J."/>
            <person name="Grimwood J."/>
            <person name="Barry K."/>
            <person name="Healey A."/>
            <person name="Mamidi S."/>
            <person name="Sreedasyam A."/>
            <person name="Shu S."/>
            <person name="Feldman M."/>
            <person name="Wu J."/>
            <person name="Yu Y."/>
            <person name="Chen C."/>
            <person name="Johnson J."/>
            <person name="Rokhsar D."/>
            <person name="Baxter I."/>
            <person name="Schmutz J."/>
            <person name="Brutnell T."/>
            <person name="Kellogg E."/>
        </authorList>
    </citation>
    <scope>NUCLEOTIDE SEQUENCE [LARGE SCALE GENOMIC DNA]</scope>
</reference>
<feature type="region of interest" description="Disordered" evidence="1">
    <location>
        <begin position="87"/>
        <end position="175"/>
    </location>
</feature>